<evidence type="ECO:0000256" key="5">
    <source>
        <dbReference type="ARBA" id="ARBA00022448"/>
    </source>
</evidence>
<dbReference type="InterPro" id="IPR019329">
    <property type="entry name" value="NADH_UbQ_OxRdtase_ESSS_su"/>
</dbReference>
<evidence type="ECO:0000256" key="13">
    <source>
        <dbReference type="ARBA" id="ARBA00023136"/>
    </source>
</evidence>
<comment type="function">
    <text evidence="1">Accessory subunit of the mitochondrial membrane respiratory chain NADH dehydrogenase (Complex I), that is believed not to be involved in catalysis. Complex I functions in the transfer of electrons from NADH to the respiratory chain. The immediate electron acceptor for the enzyme is believed to be ubiquinone.</text>
</comment>
<evidence type="ECO:0000256" key="4">
    <source>
        <dbReference type="ARBA" id="ARBA00018632"/>
    </source>
</evidence>
<dbReference type="Pfam" id="PF10183">
    <property type="entry name" value="ESSS"/>
    <property type="match status" value="1"/>
</dbReference>
<gene>
    <name evidence="18" type="primary">NDUBB</name>
</gene>
<evidence type="ECO:0000256" key="12">
    <source>
        <dbReference type="ARBA" id="ARBA00023128"/>
    </source>
</evidence>
<dbReference type="AlphaFoldDB" id="C1BPZ7"/>
<dbReference type="PANTHER" id="PTHR13327:SF0">
    <property type="entry name" value="NADH DEHYDROGENASE [UBIQUINONE] 1 BETA SUBCOMPLEX SUBUNIT 11, MITOCHONDRIAL"/>
    <property type="match status" value="1"/>
</dbReference>
<evidence type="ECO:0000256" key="14">
    <source>
        <dbReference type="ARBA" id="ARBA00030753"/>
    </source>
</evidence>
<evidence type="ECO:0000256" key="2">
    <source>
        <dbReference type="ARBA" id="ARBA00004434"/>
    </source>
</evidence>
<evidence type="ECO:0000256" key="11">
    <source>
        <dbReference type="ARBA" id="ARBA00022989"/>
    </source>
</evidence>
<keyword evidence="10" id="KW-0249">Electron transport</keyword>
<keyword evidence="13 17" id="KW-0472">Membrane</keyword>
<keyword evidence="7 17" id="KW-0812">Transmembrane</keyword>
<protein>
    <recommendedName>
        <fullName evidence="4">NADH dehydrogenase [ubiquinone] 1 beta subcomplex subunit 11, mitochondrial</fullName>
    </recommendedName>
    <alternativeName>
        <fullName evidence="15">Complex I-ESSS</fullName>
    </alternativeName>
    <alternativeName>
        <fullName evidence="14">NADH-ubiquinone oxidoreductase ESSS subunit</fullName>
    </alternativeName>
</protein>
<organism evidence="18">
    <name type="scientific">Caligus rogercresseyi</name>
    <name type="common">Sea louse</name>
    <dbReference type="NCBI Taxonomy" id="217165"/>
    <lineage>
        <taxon>Eukaryota</taxon>
        <taxon>Metazoa</taxon>
        <taxon>Ecdysozoa</taxon>
        <taxon>Arthropoda</taxon>
        <taxon>Crustacea</taxon>
        <taxon>Multicrustacea</taxon>
        <taxon>Hexanauplia</taxon>
        <taxon>Copepoda</taxon>
        <taxon>Siphonostomatoida</taxon>
        <taxon>Caligidae</taxon>
        <taxon>Caligus</taxon>
    </lineage>
</organism>
<feature type="transmembrane region" description="Helical" evidence="17">
    <location>
        <begin position="70"/>
        <end position="92"/>
    </location>
</feature>
<evidence type="ECO:0000256" key="1">
    <source>
        <dbReference type="ARBA" id="ARBA00003195"/>
    </source>
</evidence>
<evidence type="ECO:0000256" key="9">
    <source>
        <dbReference type="ARBA" id="ARBA00022946"/>
    </source>
</evidence>
<evidence type="ECO:0000256" key="7">
    <source>
        <dbReference type="ARBA" id="ARBA00022692"/>
    </source>
</evidence>
<keyword evidence="11 17" id="KW-1133">Transmembrane helix</keyword>
<evidence type="ECO:0000256" key="6">
    <source>
        <dbReference type="ARBA" id="ARBA00022660"/>
    </source>
</evidence>
<name>C1BPZ7_CALRO</name>
<keyword evidence="9" id="KW-0809">Transit peptide</keyword>
<accession>C1BPZ7</accession>
<evidence type="ECO:0000256" key="8">
    <source>
        <dbReference type="ARBA" id="ARBA00022792"/>
    </source>
</evidence>
<keyword evidence="6" id="KW-0679">Respiratory chain</keyword>
<dbReference type="EMBL" id="BT076676">
    <property type="protein sequence ID" value="ACO11100.1"/>
    <property type="molecule type" value="mRNA"/>
</dbReference>
<evidence type="ECO:0000256" key="16">
    <source>
        <dbReference type="ARBA" id="ARBA00046528"/>
    </source>
</evidence>
<evidence type="ECO:0000313" key="18">
    <source>
        <dbReference type="EMBL" id="ACO11100.1"/>
    </source>
</evidence>
<comment type="similarity">
    <text evidence="3">Belongs to the complex I NDUFB11 subunit family.</text>
</comment>
<dbReference type="PANTHER" id="PTHR13327">
    <property type="entry name" value="NADH-UBIQUINONE OXIDOREDUCTASE ESSS SUBUNIT, MITOCHONDRIAL PRECURSOR"/>
    <property type="match status" value="1"/>
</dbReference>
<keyword evidence="12" id="KW-0496">Mitochondrion</keyword>
<keyword evidence="5" id="KW-0813">Transport</keyword>
<evidence type="ECO:0000256" key="10">
    <source>
        <dbReference type="ARBA" id="ARBA00022982"/>
    </source>
</evidence>
<evidence type="ECO:0000256" key="15">
    <source>
        <dbReference type="ARBA" id="ARBA00031387"/>
    </source>
</evidence>
<reference evidence="18" key="1">
    <citation type="submission" date="2009-03" db="EMBL/GenBank/DDBJ databases">
        <title>Caligus rogercresseyi ESTs and full-length cDNAs.</title>
        <authorList>
            <person name="Yasuike M."/>
            <person name="von Schalburg K."/>
            <person name="Cooper G."/>
            <person name="Leong J."/>
            <person name="Jones S.R.M."/>
            <person name="Koop B.F."/>
        </authorList>
    </citation>
    <scope>NUCLEOTIDE SEQUENCE</scope>
    <source>
        <tissue evidence="18">Whole tissue</tissue>
    </source>
</reference>
<dbReference type="GO" id="GO:0005743">
    <property type="term" value="C:mitochondrial inner membrane"/>
    <property type="evidence" value="ECO:0007669"/>
    <property type="project" value="UniProtKB-SubCell"/>
</dbReference>
<comment type="subcellular location">
    <subcellularLocation>
        <location evidence="2">Mitochondrion inner membrane</location>
        <topology evidence="2">Single-pass membrane protein</topology>
    </subcellularLocation>
</comment>
<evidence type="ECO:0000256" key="3">
    <source>
        <dbReference type="ARBA" id="ARBA00008915"/>
    </source>
</evidence>
<evidence type="ECO:0000256" key="17">
    <source>
        <dbReference type="SAM" id="Phobius"/>
    </source>
</evidence>
<comment type="subunit">
    <text evidence="16">Complex I is composed of 45 different subunits. Interacts with BCAP31.</text>
</comment>
<proteinExistence type="evidence at transcript level"/>
<sequence length="146" mass="17340">MMALYGRSSRILIQNILCKRHPALLKQCLSTSRPVLARTDEEITEYVKKIEAKHWTSYGYDEDNQKQDKLMMNFACFLFMFIFAYGSFWLYYLPDYKYRDWSLREAYIVLNQRERAGLPPVDKNFIDPALIELPSDEELGDTKVYI</sequence>
<keyword evidence="8" id="KW-0999">Mitochondrion inner membrane</keyword>